<name>A0A0L9VP43_PHAAN</name>
<evidence type="ECO:0000313" key="2">
    <source>
        <dbReference type="Proteomes" id="UP000053144"/>
    </source>
</evidence>
<dbReference type="Gramene" id="KOM56728">
    <property type="protein sequence ID" value="KOM56728"/>
    <property type="gene ID" value="LR48_Vigan10g262000"/>
</dbReference>
<gene>
    <name evidence="1" type="ORF">LR48_Vigan10g262000</name>
</gene>
<organism evidence="1 2">
    <name type="scientific">Phaseolus angularis</name>
    <name type="common">Azuki bean</name>
    <name type="synonym">Vigna angularis</name>
    <dbReference type="NCBI Taxonomy" id="3914"/>
    <lineage>
        <taxon>Eukaryota</taxon>
        <taxon>Viridiplantae</taxon>
        <taxon>Streptophyta</taxon>
        <taxon>Embryophyta</taxon>
        <taxon>Tracheophyta</taxon>
        <taxon>Spermatophyta</taxon>
        <taxon>Magnoliopsida</taxon>
        <taxon>eudicotyledons</taxon>
        <taxon>Gunneridae</taxon>
        <taxon>Pentapetalae</taxon>
        <taxon>rosids</taxon>
        <taxon>fabids</taxon>
        <taxon>Fabales</taxon>
        <taxon>Fabaceae</taxon>
        <taxon>Papilionoideae</taxon>
        <taxon>50 kb inversion clade</taxon>
        <taxon>NPAAA clade</taxon>
        <taxon>indigoferoid/millettioid clade</taxon>
        <taxon>Phaseoleae</taxon>
        <taxon>Vigna</taxon>
    </lineage>
</organism>
<reference evidence="2" key="1">
    <citation type="journal article" date="2015" name="Proc. Natl. Acad. Sci. U.S.A.">
        <title>Genome sequencing of adzuki bean (Vigna angularis) provides insight into high starch and low fat accumulation and domestication.</title>
        <authorList>
            <person name="Yang K."/>
            <person name="Tian Z."/>
            <person name="Chen C."/>
            <person name="Luo L."/>
            <person name="Zhao B."/>
            <person name="Wang Z."/>
            <person name="Yu L."/>
            <person name="Li Y."/>
            <person name="Sun Y."/>
            <person name="Li W."/>
            <person name="Chen Y."/>
            <person name="Li Y."/>
            <person name="Zhang Y."/>
            <person name="Ai D."/>
            <person name="Zhao J."/>
            <person name="Shang C."/>
            <person name="Ma Y."/>
            <person name="Wu B."/>
            <person name="Wang M."/>
            <person name="Gao L."/>
            <person name="Sun D."/>
            <person name="Zhang P."/>
            <person name="Guo F."/>
            <person name="Wang W."/>
            <person name="Li Y."/>
            <person name="Wang J."/>
            <person name="Varshney R.K."/>
            <person name="Wang J."/>
            <person name="Ling H.Q."/>
            <person name="Wan P."/>
        </authorList>
    </citation>
    <scope>NUCLEOTIDE SEQUENCE</scope>
    <source>
        <strain evidence="2">cv. Jingnong 6</strain>
    </source>
</reference>
<dbReference type="EMBL" id="CM003380">
    <property type="protein sequence ID" value="KOM56728.1"/>
    <property type="molecule type" value="Genomic_DNA"/>
</dbReference>
<protein>
    <submittedName>
        <fullName evidence="1">Uncharacterized protein</fullName>
    </submittedName>
</protein>
<evidence type="ECO:0000313" key="1">
    <source>
        <dbReference type="EMBL" id="KOM56728.1"/>
    </source>
</evidence>
<proteinExistence type="predicted"/>
<sequence length="282" mass="31615">MHLESMHLVALIHQIEVAKVDLSLDKTVVWSSQWLKWFDSQKFETQWQQVCPLPLQISLSACGQQLPTEPLDWSSLEVQKLDFPAAIGHRVGHAMAAATDNSPAQVQHTGPNETTLVEKARVVAHNKVENRELFYTRDTTGASSTKGMHLESMHLVALIHQIEVAKVDLSLDKTVVWSSQWLKWFDSQKFETQWQQVCPLPLQISLSARGQQLPTEPLDWSSLEVQKLDFPAAIGHRVGHAMAAATDNSPAQVQHTGPNETTLVEKARVVAHNKVENREVTH</sequence>
<dbReference type="Proteomes" id="UP000053144">
    <property type="component" value="Chromosome 10"/>
</dbReference>
<accession>A0A0L9VP43</accession>
<dbReference type="AlphaFoldDB" id="A0A0L9VP43"/>